<evidence type="ECO:0000313" key="2">
    <source>
        <dbReference type="EMBL" id="KYH34006.1"/>
    </source>
</evidence>
<dbReference type="PATRIC" id="fig|1121338.3.peg.2146"/>
<name>A0A151B2A3_9CLOT</name>
<dbReference type="RefSeq" id="WP_066826423.1">
    <property type="nucleotide sequence ID" value="NZ_LTBA01000029.1"/>
</dbReference>
<reference evidence="2 3" key="1">
    <citation type="submission" date="2016-02" db="EMBL/GenBank/DDBJ databases">
        <title>Genome sequence of Clostridium tepidiprofundi DSM 19306.</title>
        <authorList>
            <person name="Poehlein A."/>
            <person name="Daniel R."/>
        </authorList>
    </citation>
    <scope>NUCLEOTIDE SEQUENCE [LARGE SCALE GENOMIC DNA]</scope>
    <source>
        <strain evidence="2 3">DSM 19306</strain>
    </source>
</reference>
<evidence type="ECO:0000256" key="1">
    <source>
        <dbReference type="SAM" id="Phobius"/>
    </source>
</evidence>
<keyword evidence="1" id="KW-0472">Membrane</keyword>
<gene>
    <name evidence="2" type="ORF">CLTEP_20580</name>
</gene>
<protein>
    <recommendedName>
        <fullName evidence="4">CorA-like Mg2+ transporter protein</fullName>
    </recommendedName>
</protein>
<proteinExistence type="predicted"/>
<keyword evidence="3" id="KW-1185">Reference proteome</keyword>
<dbReference type="AlphaFoldDB" id="A0A151B2A3"/>
<accession>A0A151B2A3</accession>
<feature type="transmembrane region" description="Helical" evidence="1">
    <location>
        <begin position="411"/>
        <end position="429"/>
    </location>
</feature>
<dbReference type="OrthoDB" id="2796286at2"/>
<keyword evidence="1" id="KW-0812">Transmembrane</keyword>
<dbReference type="EMBL" id="LTBA01000029">
    <property type="protein sequence ID" value="KYH34006.1"/>
    <property type="molecule type" value="Genomic_DNA"/>
</dbReference>
<dbReference type="Proteomes" id="UP000075531">
    <property type="component" value="Unassembled WGS sequence"/>
</dbReference>
<feature type="transmembrane region" description="Helical" evidence="1">
    <location>
        <begin position="449"/>
        <end position="470"/>
    </location>
</feature>
<evidence type="ECO:0008006" key="4">
    <source>
        <dbReference type="Google" id="ProtNLM"/>
    </source>
</evidence>
<comment type="caution">
    <text evidence="2">The sequence shown here is derived from an EMBL/GenBank/DDBJ whole genome shotgun (WGS) entry which is preliminary data.</text>
</comment>
<organism evidence="2 3">
    <name type="scientific">Clostridium tepidiprofundi DSM 19306</name>
    <dbReference type="NCBI Taxonomy" id="1121338"/>
    <lineage>
        <taxon>Bacteria</taxon>
        <taxon>Bacillati</taxon>
        <taxon>Bacillota</taxon>
        <taxon>Clostridia</taxon>
        <taxon>Eubacteriales</taxon>
        <taxon>Clostridiaceae</taxon>
        <taxon>Clostridium</taxon>
    </lineage>
</organism>
<evidence type="ECO:0000313" key="3">
    <source>
        <dbReference type="Proteomes" id="UP000075531"/>
    </source>
</evidence>
<dbReference type="STRING" id="1121338.CLTEP_20580"/>
<keyword evidence="1" id="KW-1133">Transmembrane helix</keyword>
<sequence length="477" mass="56628">MGNENNKSNEPKVLNQLNYHILPFAFKKDYCEVIKGIEASNEWKWQKNMNTQVFTHIENLVFSENNKETIGRKYILLNDSKVREKYGLPSKKTETLRMYVKNNSDYTFKIMSMEMYIFETNVGFILFEIEFVDKKSNVDIEHIINGNYFFKKFAHSNNIKIYYNKKGEYNKELGKAEYIQVEFSRGKIVSNITNDFDVDTFFTRIKKPENCLVFNSVTLDRIPQENMLEEYLFRMRRSFKDSYRPSPLEFNVENNNEILRMFENSYWGVSLEGIGNITYSTKDSFFASNYKGNLKSTYIYMYILGLHKRYALLYLSMRISRLPNTIKEYIKYEKKHKENILYKFREKIVFFKFRCVFNETSNITHQAKLFDMIENTLRIEQLLNEMESEIEALTSMIEMKEFKSKSELREFVAAASLIFAVISTIVSGWELVKIIEKENFPPVNSNAFFTLLVLTFLLVFLVFTGAKLIFKIKKEMK</sequence>